<evidence type="ECO:0000313" key="4">
    <source>
        <dbReference type="Proteomes" id="UP000257127"/>
    </source>
</evidence>
<organism evidence="3 4">
    <name type="scientific">Brumimicrobium aurantiacum</name>
    <dbReference type="NCBI Taxonomy" id="1737063"/>
    <lineage>
        <taxon>Bacteria</taxon>
        <taxon>Pseudomonadati</taxon>
        <taxon>Bacteroidota</taxon>
        <taxon>Flavobacteriia</taxon>
        <taxon>Flavobacteriales</taxon>
        <taxon>Crocinitomicaceae</taxon>
        <taxon>Brumimicrobium</taxon>
    </lineage>
</organism>
<dbReference type="InterPro" id="IPR000601">
    <property type="entry name" value="PKD_dom"/>
</dbReference>
<dbReference type="Pfam" id="PF13585">
    <property type="entry name" value="CHU_C"/>
    <property type="match status" value="1"/>
</dbReference>
<dbReference type="NCBIfam" id="TIGR04131">
    <property type="entry name" value="Bac_Flav_CTERM"/>
    <property type="match status" value="1"/>
</dbReference>
<gene>
    <name evidence="3" type="ORF">DXU93_03430</name>
</gene>
<proteinExistence type="predicted"/>
<dbReference type="EMBL" id="QURB01000002">
    <property type="protein sequence ID" value="RFC54886.1"/>
    <property type="molecule type" value="Genomic_DNA"/>
</dbReference>
<name>A0A3E1EZB1_9FLAO</name>
<evidence type="ECO:0000256" key="1">
    <source>
        <dbReference type="SAM" id="SignalP"/>
    </source>
</evidence>
<dbReference type="SMART" id="SM00089">
    <property type="entry name" value="PKD"/>
    <property type="match status" value="2"/>
</dbReference>
<feature type="domain" description="PKD" evidence="2">
    <location>
        <begin position="313"/>
        <end position="391"/>
    </location>
</feature>
<dbReference type="InterPro" id="IPR013783">
    <property type="entry name" value="Ig-like_fold"/>
</dbReference>
<dbReference type="InterPro" id="IPR026341">
    <property type="entry name" value="T9SS_type_B"/>
</dbReference>
<keyword evidence="4" id="KW-1185">Reference proteome</keyword>
<feature type="domain" description="PKD" evidence="2">
    <location>
        <begin position="226"/>
        <end position="307"/>
    </location>
</feature>
<dbReference type="InterPro" id="IPR035986">
    <property type="entry name" value="PKD_dom_sf"/>
</dbReference>
<dbReference type="SUPFAM" id="SSF49299">
    <property type="entry name" value="PKD domain"/>
    <property type="match status" value="2"/>
</dbReference>
<dbReference type="InterPro" id="IPR022409">
    <property type="entry name" value="PKD/Chitinase_dom"/>
</dbReference>
<dbReference type="Proteomes" id="UP000257127">
    <property type="component" value="Unassembled WGS sequence"/>
</dbReference>
<feature type="chain" id="PRO_5017661658" evidence="1">
    <location>
        <begin position="19"/>
        <end position="562"/>
    </location>
</feature>
<sequence>MRYILLCLLSMTYFSGMSQTQIWSDDFEATAGNWNLTIQTGQNDANANTWYISDEEGGVAPPGCGVNTNGNKTLYVGCQGAACAPLNPGANYYPGDNGMGGQPGVTNIQAALTTPISTVGETQLELEFDWLGVGEAGVDFAELQYSIDGGASWTTIWTQTPGPTCPTGEGQWGQETVNLPVATENQADLRFAFNWQNDNNLNGTQTISFATDNLSLTSNAGPTGGPTADFTATALTICENDCVDFTDASTGTNINAWDWSFNGANTATSNNQNPTNICWTTAGTYNVTLTVTDDNGTDDVTYQVTVQDCSNPPVADFTADTLVVCAGECIQFTDLSENDPETWNWDFGGATPPFSTEQNPIACFDTDGTYQVTLTVTNSTGVDQITIPVEVLPLPTLTAFGDTLIDIGGAAELFVVPDQPGSVFWEPSESVDCDSCELVVANPVITTTYYPSVTDMNGCVGYDTVTVYLAFEEIVAVPSAFSPNGDGENDRLNVLGIGIESIDFKIYNRYGQMVFSTNDLDEGWDGTMDGKQLNQGVFVYTLSYTLIDGTKSKISGNVKLVK</sequence>
<dbReference type="CDD" id="cd00146">
    <property type="entry name" value="PKD"/>
    <property type="match status" value="2"/>
</dbReference>
<reference evidence="3 4" key="1">
    <citation type="submission" date="2018-08" db="EMBL/GenBank/DDBJ databases">
        <title>The draft genome squence of Brumimicrobium sp. N62.</title>
        <authorList>
            <person name="Du Z.-J."/>
            <person name="Luo H.-R."/>
        </authorList>
    </citation>
    <scope>NUCLEOTIDE SEQUENCE [LARGE SCALE GENOMIC DNA]</scope>
    <source>
        <strain evidence="3 4">N62</strain>
    </source>
</reference>
<dbReference type="Pfam" id="PF18911">
    <property type="entry name" value="PKD_4"/>
    <property type="match status" value="2"/>
</dbReference>
<dbReference type="AlphaFoldDB" id="A0A3E1EZB1"/>
<feature type="signal peptide" evidence="1">
    <location>
        <begin position="1"/>
        <end position="18"/>
    </location>
</feature>
<evidence type="ECO:0000313" key="3">
    <source>
        <dbReference type="EMBL" id="RFC54886.1"/>
    </source>
</evidence>
<dbReference type="PROSITE" id="PS50093">
    <property type="entry name" value="PKD"/>
    <property type="match status" value="2"/>
</dbReference>
<accession>A0A3E1EZB1</accession>
<dbReference type="Gene3D" id="2.60.40.10">
    <property type="entry name" value="Immunoglobulins"/>
    <property type="match status" value="2"/>
</dbReference>
<evidence type="ECO:0000259" key="2">
    <source>
        <dbReference type="PROSITE" id="PS50093"/>
    </source>
</evidence>
<protein>
    <submittedName>
        <fullName evidence="3">PKD domain-containing protein</fullName>
    </submittedName>
</protein>
<comment type="caution">
    <text evidence="3">The sequence shown here is derived from an EMBL/GenBank/DDBJ whole genome shotgun (WGS) entry which is preliminary data.</text>
</comment>
<dbReference type="Gene3D" id="2.60.120.260">
    <property type="entry name" value="Galactose-binding domain-like"/>
    <property type="match status" value="1"/>
</dbReference>
<dbReference type="RefSeq" id="WP_123776031.1">
    <property type="nucleotide sequence ID" value="NZ_QURB01000002.1"/>
</dbReference>
<dbReference type="OrthoDB" id="9765926at2"/>
<keyword evidence="1" id="KW-0732">Signal</keyword>